<dbReference type="InterPro" id="IPR014017">
    <property type="entry name" value="DNA_helicase_UvrD-like_C"/>
</dbReference>
<comment type="similarity">
    <text evidence="15">Belongs to the helicase family. UvrD subfamily.</text>
</comment>
<dbReference type="HAMAP" id="MF_01485">
    <property type="entry name" value="RecB"/>
    <property type="match status" value="1"/>
</dbReference>
<dbReference type="AlphaFoldDB" id="A0A4P6P247"/>
<proteinExistence type="inferred from homology"/>
<dbReference type="EMBL" id="CP034759">
    <property type="protein sequence ID" value="QBG34678.1"/>
    <property type="molecule type" value="Genomic_DNA"/>
</dbReference>
<keyword evidence="2 15" id="KW-0479">Metal-binding</keyword>
<dbReference type="Pfam" id="PF12705">
    <property type="entry name" value="PDDEXK_1"/>
    <property type="match status" value="1"/>
</dbReference>
<comment type="miscellaneous">
    <text evidence="15">In the RecBCD complex, RecB has a slow 3'-5' helicase, an exonuclease activity and loads RecA onto ssDNA, RecD has a fast 5'-3' helicase activity, while RecC stimulates the ATPase and processivity of the RecB helicase and contributes to recognition of the Chi site.</text>
</comment>
<keyword evidence="10 15" id="KW-0238">DNA-binding</keyword>
<evidence type="ECO:0000256" key="3">
    <source>
        <dbReference type="ARBA" id="ARBA00022741"/>
    </source>
</evidence>
<dbReference type="GO" id="GO:0000287">
    <property type="term" value="F:magnesium ion binding"/>
    <property type="evidence" value="ECO:0007669"/>
    <property type="project" value="UniProtKB-UniRule"/>
</dbReference>
<keyword evidence="11 15" id="KW-0234">DNA repair</keyword>
<dbReference type="PANTHER" id="PTHR11070:SF23">
    <property type="entry name" value="RECBCD ENZYME SUBUNIT RECB"/>
    <property type="match status" value="1"/>
</dbReference>
<dbReference type="GO" id="GO:0003677">
    <property type="term" value="F:DNA binding"/>
    <property type="evidence" value="ECO:0007669"/>
    <property type="project" value="UniProtKB-UniRule"/>
</dbReference>
<feature type="binding site" evidence="15">
    <location>
        <position position="1095"/>
    </location>
    <ligand>
        <name>Mg(2+)</name>
        <dbReference type="ChEBI" id="CHEBI:18420"/>
    </ligand>
</feature>
<comment type="domain">
    <text evidence="15">The N-terminal DNA-binding domain is a ssDNA-dependent ATPase and has ATP-dependent 3'-5' helicase function. This domain interacts with RecC.</text>
</comment>
<dbReference type="Pfam" id="PF13361">
    <property type="entry name" value="UvrD_C"/>
    <property type="match status" value="1"/>
</dbReference>
<keyword evidence="9 15" id="KW-0460">Magnesium</keyword>
<dbReference type="EC" id="5.6.2.4" evidence="15"/>
<accession>A0A4P6P247</accession>
<dbReference type="EC" id="3.1.11.5" evidence="15"/>
<dbReference type="GO" id="GO:0005524">
    <property type="term" value="F:ATP binding"/>
    <property type="evidence" value="ECO:0007669"/>
    <property type="project" value="UniProtKB-UniRule"/>
</dbReference>
<dbReference type="InterPro" id="IPR004586">
    <property type="entry name" value="RecB"/>
</dbReference>
<evidence type="ECO:0000256" key="5">
    <source>
        <dbReference type="ARBA" id="ARBA00022801"/>
    </source>
</evidence>
<comment type="function">
    <text evidence="15">A helicase/nuclease that prepares dsDNA breaks (DSB) for recombinational DNA repair. Binds to DSBs and unwinds DNA via a highly rapid and processive ATP-dependent bidirectional helicase activity. Unwinds dsDNA until it encounters a Chi (crossover hotspot instigator) sequence from the 3' direction. Cuts ssDNA a few nucleotides 3' to the Chi site. The properties and activities of the enzyme are changed at Chi. The Chi-altered holoenzyme produces a long 3'-ssDNA overhang and facilitates RecA-binding to the ssDNA for homologous DNA recombination and repair. Holoenzyme degrades any linearized DNA that is unable to undergo homologous recombination. In the holoenzyme this subunit contributes ATPase, 3'-5' helicase, exonuclease activity and loads RecA onto ssDNA.</text>
</comment>
<feature type="binding site" evidence="15">
    <location>
        <position position="1082"/>
    </location>
    <ligand>
        <name>Mg(2+)</name>
        <dbReference type="ChEBI" id="CHEBI:18420"/>
    </ligand>
</feature>
<feature type="domain" description="UvrD-like helicase ATP-binding" evidence="17">
    <location>
        <begin position="1"/>
        <end position="447"/>
    </location>
</feature>
<evidence type="ECO:0000259" key="17">
    <source>
        <dbReference type="PROSITE" id="PS51198"/>
    </source>
</evidence>
<evidence type="ECO:0000259" key="18">
    <source>
        <dbReference type="PROSITE" id="PS51217"/>
    </source>
</evidence>
<dbReference type="GO" id="GO:0005829">
    <property type="term" value="C:cytosol"/>
    <property type="evidence" value="ECO:0007669"/>
    <property type="project" value="TreeGrafter"/>
</dbReference>
<evidence type="ECO:0000256" key="13">
    <source>
        <dbReference type="ARBA" id="ARBA00034617"/>
    </source>
</evidence>
<dbReference type="KEGG" id="lsd:EMK97_02430"/>
<evidence type="ECO:0000313" key="20">
    <source>
        <dbReference type="Proteomes" id="UP000290244"/>
    </source>
</evidence>
<keyword evidence="3 15" id="KW-0547">Nucleotide-binding</keyword>
<keyword evidence="4 15" id="KW-0227">DNA damage</keyword>
<comment type="domain">
    <text evidence="15">The C-terminal domain has nuclease activity and interacts with RecD. It interacts with RecA, facilitating its loading onto ssDNA.</text>
</comment>
<dbReference type="OrthoDB" id="9810135at2"/>
<comment type="catalytic activity">
    <reaction evidence="13 15">
        <text>Couples ATP hydrolysis with the unwinding of duplex DNA by translocating in the 3'-5' direction.</text>
        <dbReference type="EC" id="5.6.2.4"/>
    </reaction>
</comment>
<dbReference type="Gene3D" id="3.40.50.300">
    <property type="entry name" value="P-loop containing nucleotide triphosphate hydrolases"/>
    <property type="match status" value="2"/>
</dbReference>
<dbReference type="InterPro" id="IPR038726">
    <property type="entry name" value="PDDEXK_AddAB-type"/>
</dbReference>
<evidence type="ECO:0000256" key="6">
    <source>
        <dbReference type="ARBA" id="ARBA00022806"/>
    </source>
</evidence>
<comment type="catalytic activity">
    <reaction evidence="14 15">
        <text>ATP + H2O = ADP + phosphate + H(+)</text>
        <dbReference type="Rhea" id="RHEA:13065"/>
        <dbReference type="ChEBI" id="CHEBI:15377"/>
        <dbReference type="ChEBI" id="CHEBI:15378"/>
        <dbReference type="ChEBI" id="CHEBI:30616"/>
        <dbReference type="ChEBI" id="CHEBI:43474"/>
        <dbReference type="ChEBI" id="CHEBI:456216"/>
        <dbReference type="EC" id="5.6.2.4"/>
    </reaction>
</comment>
<dbReference type="GO" id="GO:0016887">
    <property type="term" value="F:ATP hydrolysis activity"/>
    <property type="evidence" value="ECO:0007669"/>
    <property type="project" value="RHEA"/>
</dbReference>
<evidence type="ECO:0000256" key="9">
    <source>
        <dbReference type="ARBA" id="ARBA00022842"/>
    </source>
</evidence>
<dbReference type="RefSeq" id="WP_130599116.1">
    <property type="nucleotide sequence ID" value="NZ_CP034759.1"/>
</dbReference>
<evidence type="ECO:0000256" key="4">
    <source>
        <dbReference type="ARBA" id="ARBA00022763"/>
    </source>
</evidence>
<dbReference type="PROSITE" id="PS51198">
    <property type="entry name" value="UVRD_HELICASE_ATP_BIND"/>
    <property type="match status" value="1"/>
</dbReference>
<evidence type="ECO:0000256" key="7">
    <source>
        <dbReference type="ARBA" id="ARBA00022839"/>
    </source>
</evidence>
<feature type="region of interest" description="DNA-binding and helicase activity, interacts with RecC" evidence="15">
    <location>
        <begin position="1"/>
        <end position="824"/>
    </location>
</feature>
<keyword evidence="20" id="KW-1185">Reference proteome</keyword>
<comment type="subunit">
    <text evidence="15">Heterotrimer of RecB, RecC and RecD. All subunits contribute to DNA-binding. Interacts with RecA.</text>
</comment>
<keyword evidence="8 15" id="KW-0067">ATP-binding</keyword>
<keyword evidence="7 15" id="KW-0269">Exonuclease</keyword>
<dbReference type="InterPro" id="IPR027417">
    <property type="entry name" value="P-loop_NTPase"/>
</dbReference>
<evidence type="ECO:0000256" key="8">
    <source>
        <dbReference type="ARBA" id="ARBA00022840"/>
    </source>
</evidence>
<comment type="cofactor">
    <cofactor evidence="15">
        <name>Mg(2+)</name>
        <dbReference type="ChEBI" id="CHEBI:18420"/>
    </cofactor>
    <text evidence="15">Binds 1 Mg(2+) ion per subunit.</text>
</comment>
<keyword evidence="1 15" id="KW-0540">Nuclease</keyword>
<protein>
    <recommendedName>
        <fullName evidence="15">RecBCD enzyme subunit RecB</fullName>
        <ecNumber evidence="15">3.1.11.5</ecNumber>
        <ecNumber evidence="15">5.6.2.4</ecNumber>
    </recommendedName>
    <alternativeName>
        <fullName evidence="15">DNA 3'-5' helicase subunit RecB</fullName>
    </alternativeName>
    <alternativeName>
        <fullName evidence="15">Exonuclease V subunit RecB</fullName>
        <shortName evidence="15">ExoV subunit RecB</shortName>
    </alternativeName>
    <alternativeName>
        <fullName evidence="15">Helicase/nuclease RecBCD subunit RecB</fullName>
    </alternativeName>
</protein>
<keyword evidence="12 15" id="KW-0413">Isomerase</keyword>
<dbReference type="Gene3D" id="1.10.486.10">
    <property type="entry name" value="PCRA, domain 4"/>
    <property type="match status" value="1"/>
</dbReference>
<dbReference type="GO" id="GO:0043138">
    <property type="term" value="F:3'-5' DNA helicase activity"/>
    <property type="evidence" value="ECO:0007669"/>
    <property type="project" value="UniProtKB-UniRule"/>
</dbReference>
<evidence type="ECO:0000256" key="1">
    <source>
        <dbReference type="ARBA" id="ARBA00022722"/>
    </source>
</evidence>
<keyword evidence="6 15" id="KW-0347">Helicase</keyword>
<organism evidence="19 20">
    <name type="scientific">Litorilituus sediminis</name>
    <dbReference type="NCBI Taxonomy" id="718192"/>
    <lineage>
        <taxon>Bacteria</taxon>
        <taxon>Pseudomonadati</taxon>
        <taxon>Pseudomonadota</taxon>
        <taxon>Gammaproteobacteria</taxon>
        <taxon>Alteromonadales</taxon>
        <taxon>Colwelliaceae</taxon>
        <taxon>Litorilituus</taxon>
    </lineage>
</organism>
<dbReference type="Pfam" id="PF00580">
    <property type="entry name" value="UvrD-helicase"/>
    <property type="match status" value="1"/>
</dbReference>
<dbReference type="InterPro" id="IPR011604">
    <property type="entry name" value="PDDEXK-like_dom_sf"/>
</dbReference>
<dbReference type="GO" id="GO:0000724">
    <property type="term" value="P:double-strand break repair via homologous recombination"/>
    <property type="evidence" value="ECO:0007669"/>
    <property type="project" value="UniProtKB-UniRule"/>
</dbReference>
<keyword evidence="5 15" id="KW-0378">Hydrolase</keyword>
<evidence type="ECO:0000256" key="14">
    <source>
        <dbReference type="ARBA" id="ARBA00048988"/>
    </source>
</evidence>
<dbReference type="SUPFAM" id="SSF52980">
    <property type="entry name" value="Restriction endonuclease-like"/>
    <property type="match status" value="1"/>
</dbReference>
<feature type="domain" description="UvrD-like helicase C-terminal" evidence="18">
    <location>
        <begin position="464"/>
        <end position="732"/>
    </location>
</feature>
<evidence type="ECO:0000256" key="12">
    <source>
        <dbReference type="ARBA" id="ARBA00023235"/>
    </source>
</evidence>
<dbReference type="SUPFAM" id="SSF52540">
    <property type="entry name" value="P-loop containing nucleoside triphosphate hydrolases"/>
    <property type="match status" value="1"/>
</dbReference>
<dbReference type="GO" id="GO:0009338">
    <property type="term" value="C:exodeoxyribonuclease V complex"/>
    <property type="evidence" value="ECO:0007669"/>
    <property type="project" value="TreeGrafter"/>
</dbReference>
<dbReference type="PROSITE" id="PS51217">
    <property type="entry name" value="UVRD_HELICASE_CTER"/>
    <property type="match status" value="1"/>
</dbReference>
<comment type="catalytic activity">
    <reaction evidence="15">
        <text>Exonucleolytic cleavage (in the presence of ATP) in either 5'- to 3'- or 3'- to 5'-direction to yield 5'-phosphooligonucleotides.</text>
        <dbReference type="EC" id="3.1.11.5"/>
    </reaction>
</comment>
<evidence type="ECO:0000256" key="16">
    <source>
        <dbReference type="PROSITE-ProRule" id="PRU00560"/>
    </source>
</evidence>
<dbReference type="NCBIfam" id="TIGR00609">
    <property type="entry name" value="recB"/>
    <property type="match status" value="1"/>
</dbReference>
<gene>
    <name evidence="15 19" type="primary">recB</name>
    <name evidence="19" type="ORF">EMK97_02430</name>
</gene>
<evidence type="ECO:0000256" key="11">
    <source>
        <dbReference type="ARBA" id="ARBA00023204"/>
    </source>
</evidence>
<evidence type="ECO:0000313" key="19">
    <source>
        <dbReference type="EMBL" id="QBG34678.1"/>
    </source>
</evidence>
<evidence type="ECO:0000256" key="2">
    <source>
        <dbReference type="ARBA" id="ARBA00022723"/>
    </source>
</evidence>
<dbReference type="Gene3D" id="3.90.320.10">
    <property type="match status" value="1"/>
</dbReference>
<feature type="active site" description="For nuclease activity" evidence="15">
    <location>
        <position position="1095"/>
    </location>
</feature>
<dbReference type="PANTHER" id="PTHR11070">
    <property type="entry name" value="UVRD / RECB / PCRA DNA HELICASE FAMILY MEMBER"/>
    <property type="match status" value="1"/>
</dbReference>
<dbReference type="InterPro" id="IPR000212">
    <property type="entry name" value="DNA_helicase_UvrD/REP"/>
</dbReference>
<dbReference type="CDD" id="cd22352">
    <property type="entry name" value="RecB_C-like"/>
    <property type="match status" value="1"/>
</dbReference>
<feature type="binding site" evidence="16">
    <location>
        <begin position="21"/>
        <end position="28"/>
    </location>
    <ligand>
        <name>ATP</name>
        <dbReference type="ChEBI" id="CHEBI:30616"/>
    </ligand>
</feature>
<sequence length="1208" mass="137379">MKIENLCAQTIPLFGRHLIEASAGTGKTYNITRIYLRLLLERELSVEQILLVTFTKDATQELRGRIDSFLREALHSWSSLCESDEYFAAIKENVDSDRVVYLLKRALLHLDEASIFTIHGFCQRVLSQHAFASGLPFNASLAKDNSDIVIQACQDWYRQLAKQEQAFNLLAEFWPTPHNFLSSFAKAISHTSEIAIQDANDLILAFARLLKQAHNDLEQHNDLLQACLIDVKKGSAREERLAELNQLKAWLTNLWQAAEQGELLAHLSPMPDKFIDGRRFSRAKEKLALQSAFMQLNEVKGQVKGIAKKIAKANAFAIVQQGIYLIRKKVIERKQQLNLLDFDDLINTLAVTLQQDNDASRKLARQLFQQYPVALVDEFQDTDPKQFAILKAIYSADDIQEITPALYLIGDPKQAIYGFRGGDIFAYLNARTSCQYHWLMDTNWRSTQQVVNGYNQLFVAKSPECDLTLDDSVFGFNIPYLPVKAGKVEDKELDFATKSAAAIQFIHFSNDEGKIGQSARSALATWCANEIIQLITSQQVKPKDIAILVRDGAEARDIKQALHLASLDSVFLSDRSNLFQSKQAKQVHALLAAVLHVENDSTFIAGLCCGLLGFEALKLYQLQQDEQAYQQLKYAFVDYRKQWQQQGFIAMAINLMQQRFILGNEDKDRTLTNALHLFEILQSASQRFHQPEELLHWLARQISLDNPESEAELRLESDGDLIRIVTQHGSKGLEYPVVFIPFVTRHKDPLKFGNKSVSYIEYHNDQGELQLSLDGSSDAKKAMSDEAYAETIRLLYVAVTRAEKRCYLLTCAFDGYHLSPLGKTLAWQKDQDIVASLSQLQHNAGADIAVEQYQLDDVQAQIIDKEHLLRCLGVDHNSPATVTQFNGHIERDWWLSSFSALSRNMKHVGISLPDRDNQAVASEIASHESLTDIRFELAKGASSGNLLHDILEHVDFQHPNWLEATKWPLTKYGELPHGFTELDLTNWLDEVLQCRFINRQVKSYAEDSATSCLADIATEMTLRESEFYFPMHRAQTSQLANLLTDHRKSAILESRGNSARRVMPVQLPSYQTLSGMMHGFIDLIFCHQGKYYVSDYKSSYLGSSITDYHHDKLLEHVEANHYDLQYLIYALALHRHLKQSLVDYDFNRDFGGVYYLYLRGMSERKDHAGCGVYFRQITLAEITTLDSLFSGDVCLEKCNQQDKEEQHG</sequence>
<feature type="region of interest" description="Nuclease activity, interacts with RecD and RecA" evidence="15">
    <location>
        <begin position="892"/>
        <end position="1208"/>
    </location>
</feature>
<evidence type="ECO:0000256" key="10">
    <source>
        <dbReference type="ARBA" id="ARBA00023125"/>
    </source>
</evidence>
<evidence type="ECO:0000256" key="15">
    <source>
        <dbReference type="HAMAP-Rule" id="MF_01485"/>
    </source>
</evidence>
<name>A0A4P6P247_9GAMM</name>
<dbReference type="InterPro" id="IPR011335">
    <property type="entry name" value="Restrct_endonuc-II-like"/>
</dbReference>
<feature type="binding site" evidence="15">
    <location>
        <position position="948"/>
    </location>
    <ligand>
        <name>Mg(2+)</name>
        <dbReference type="ChEBI" id="CHEBI:18420"/>
    </ligand>
</feature>
<dbReference type="Proteomes" id="UP000290244">
    <property type="component" value="Chromosome"/>
</dbReference>
<dbReference type="InterPro" id="IPR014016">
    <property type="entry name" value="UvrD-like_ATP-bd"/>
</dbReference>
<dbReference type="GO" id="GO:0008854">
    <property type="term" value="F:exodeoxyribonuclease V activity"/>
    <property type="evidence" value="ECO:0007669"/>
    <property type="project" value="UniProtKB-EC"/>
</dbReference>
<reference evidence="19 20" key="1">
    <citation type="submission" date="2018-12" db="EMBL/GenBank/DDBJ databases">
        <title>Complete genome of Litorilituus sediminis.</title>
        <authorList>
            <person name="Liu A."/>
            <person name="Rong J."/>
        </authorList>
    </citation>
    <scope>NUCLEOTIDE SEQUENCE [LARGE SCALE GENOMIC DNA]</scope>
    <source>
        <strain evidence="19 20">JCM 17549</strain>
    </source>
</reference>
<dbReference type="Gene3D" id="1.10.3170.10">
    <property type="entry name" value="Recbcd, chain B, domain 2"/>
    <property type="match status" value="1"/>
</dbReference>